<dbReference type="EMBL" id="BSDS01000001">
    <property type="protein sequence ID" value="GLI38114.1"/>
    <property type="molecule type" value="Genomic_DNA"/>
</dbReference>
<evidence type="ECO:0000256" key="1">
    <source>
        <dbReference type="SAM" id="SignalP"/>
    </source>
</evidence>
<comment type="caution">
    <text evidence="2">The sequence shown here is derived from an EMBL/GenBank/DDBJ whole genome shotgun (WGS) entry which is preliminary data.</text>
</comment>
<keyword evidence="1" id="KW-0732">Signal</keyword>
<dbReference type="AlphaFoldDB" id="A0A9W6LCU0"/>
<gene>
    <name evidence="2" type="ORF">GHYDROH2_16150</name>
</gene>
<evidence type="ECO:0000313" key="3">
    <source>
        <dbReference type="Proteomes" id="UP001144352"/>
    </source>
</evidence>
<feature type="signal peptide" evidence="1">
    <location>
        <begin position="1"/>
        <end position="24"/>
    </location>
</feature>
<dbReference type="Proteomes" id="UP001144352">
    <property type="component" value="Unassembled WGS sequence"/>
</dbReference>
<protein>
    <submittedName>
        <fullName evidence="2">Uncharacterized protein</fullName>
    </submittedName>
</protein>
<feature type="chain" id="PRO_5040733054" evidence="1">
    <location>
        <begin position="25"/>
        <end position="138"/>
    </location>
</feature>
<name>A0A9W6LCU0_9BACT</name>
<keyword evidence="3" id="KW-1185">Reference proteome</keyword>
<organism evidence="2 3">
    <name type="scientific">Geobacter hydrogenophilus</name>
    <dbReference type="NCBI Taxonomy" id="40983"/>
    <lineage>
        <taxon>Bacteria</taxon>
        <taxon>Pseudomonadati</taxon>
        <taxon>Thermodesulfobacteriota</taxon>
        <taxon>Desulfuromonadia</taxon>
        <taxon>Geobacterales</taxon>
        <taxon>Geobacteraceae</taxon>
        <taxon>Geobacter</taxon>
    </lineage>
</organism>
<dbReference type="RefSeq" id="WP_214186130.1">
    <property type="nucleotide sequence ID" value="NZ_BSDS01000001.1"/>
</dbReference>
<accession>A0A9W6LCU0</accession>
<sequence>MKGILGLAGLMIYILVLAGSPALAEQPTGKQLSATEIRKTIIGNTTRLITKKGNKIVVFWKETGTVYGTGEAGGRVSGTWKITDEGQLCSSWNTSKWESGCRNLFLDEKTGQIQNYNREGTPTGTIIEILPGNPEQLY</sequence>
<proteinExistence type="predicted"/>
<evidence type="ECO:0000313" key="2">
    <source>
        <dbReference type="EMBL" id="GLI38114.1"/>
    </source>
</evidence>
<reference evidence="2" key="1">
    <citation type="submission" date="2022-12" db="EMBL/GenBank/DDBJ databases">
        <title>Reference genome sequencing for broad-spectrum identification of bacterial and archaeal isolates by mass spectrometry.</title>
        <authorList>
            <person name="Sekiguchi Y."/>
            <person name="Tourlousse D.M."/>
        </authorList>
    </citation>
    <scope>NUCLEOTIDE SEQUENCE</scope>
    <source>
        <strain evidence="2">H2</strain>
    </source>
</reference>